<dbReference type="InterPro" id="IPR006311">
    <property type="entry name" value="TAT_signal"/>
</dbReference>
<evidence type="ECO:0000313" key="2">
    <source>
        <dbReference type="EMBL" id="AWT43270.1"/>
    </source>
</evidence>
<reference evidence="2 3" key="1">
    <citation type="submission" date="2018-06" db="EMBL/GenBank/DDBJ databases">
        <title>The complete genome sequence of a nosiheptide producer Streptomyces actuosus ATCC 25421: deducing the ability of producing a new class III lantibiotics.</title>
        <authorList>
            <person name="Liu W."/>
            <person name="Sun F."/>
            <person name="Hu Y."/>
        </authorList>
    </citation>
    <scope>NUCLEOTIDE SEQUENCE [LARGE SCALE GENOMIC DNA]</scope>
    <source>
        <strain evidence="2 3">ATCC 25421</strain>
    </source>
</reference>
<feature type="region of interest" description="Disordered" evidence="1">
    <location>
        <begin position="1"/>
        <end position="24"/>
    </location>
</feature>
<dbReference type="Proteomes" id="UP000247634">
    <property type="component" value="Chromosome"/>
</dbReference>
<dbReference type="PANTHER" id="PTHR43143:SF1">
    <property type="entry name" value="SERINE_THREONINE-PROTEIN PHOSPHATASE CPPED1"/>
    <property type="match status" value="1"/>
</dbReference>
<proteinExistence type="predicted"/>
<dbReference type="InterPro" id="IPR029052">
    <property type="entry name" value="Metallo-depent_PP-like"/>
</dbReference>
<dbReference type="InterPro" id="IPR022506">
    <property type="entry name" value="Metallophosphoesterase_PPA1498"/>
</dbReference>
<gene>
    <name evidence="2" type="ORF">DMT42_13700</name>
</gene>
<dbReference type="PROSITE" id="PS51318">
    <property type="entry name" value="TAT"/>
    <property type="match status" value="1"/>
</dbReference>
<name>A0A2U9P0U8_STRAS</name>
<dbReference type="NCBIfam" id="TIGR03767">
    <property type="entry name" value="P_acnes_RR"/>
    <property type="match status" value="1"/>
</dbReference>
<keyword evidence="3" id="KW-1185">Reference proteome</keyword>
<dbReference type="InterPro" id="IPR051918">
    <property type="entry name" value="STPP_CPPED1"/>
</dbReference>
<feature type="compositionally biased region" description="Low complexity" evidence="1">
    <location>
        <begin position="53"/>
        <end position="75"/>
    </location>
</feature>
<dbReference type="SUPFAM" id="SSF56300">
    <property type="entry name" value="Metallo-dependent phosphatases"/>
    <property type="match status" value="1"/>
</dbReference>
<evidence type="ECO:0000256" key="1">
    <source>
        <dbReference type="SAM" id="MobiDB-lite"/>
    </source>
</evidence>
<dbReference type="InterPro" id="IPR042281">
    <property type="entry name" value="GpdQ_beta-strand"/>
</dbReference>
<evidence type="ECO:0000313" key="3">
    <source>
        <dbReference type="Proteomes" id="UP000247634"/>
    </source>
</evidence>
<dbReference type="EMBL" id="CP029788">
    <property type="protein sequence ID" value="AWT43270.1"/>
    <property type="molecule type" value="Genomic_DNA"/>
</dbReference>
<protein>
    <submittedName>
        <fullName evidence="2">TIGR03767 family metallophosphoesterase</fullName>
    </submittedName>
</protein>
<dbReference type="Gene3D" id="3.30.750.180">
    <property type="entry name" value="GpdQ, beta-strand dimerisation domain"/>
    <property type="match status" value="1"/>
</dbReference>
<dbReference type="PANTHER" id="PTHR43143">
    <property type="entry name" value="METALLOPHOSPHOESTERASE, CALCINEURIN SUPERFAMILY"/>
    <property type="match status" value="1"/>
</dbReference>
<dbReference type="AlphaFoldDB" id="A0A2U9P0U8"/>
<organism evidence="2 3">
    <name type="scientific">Streptomyces actuosus</name>
    <dbReference type="NCBI Taxonomy" id="1885"/>
    <lineage>
        <taxon>Bacteria</taxon>
        <taxon>Bacillati</taxon>
        <taxon>Actinomycetota</taxon>
        <taxon>Actinomycetes</taxon>
        <taxon>Kitasatosporales</taxon>
        <taxon>Streptomycetaceae</taxon>
        <taxon>Streptomyces</taxon>
    </lineage>
</organism>
<dbReference type="OrthoDB" id="8132905at2"/>
<sequence>MPRTRSVTDPEPGSARRTDPRPGVARRTVLAAGAAVSASVGTGYALRPTDSQAAPAPAASPGRRPAVPAARPAAPLAPYTRGTTLASVATAPAGPAYRRLGSGPGWKRVVRDEPAAARTGRAGRRTTLAAFVQLTDLHVTDAQHPLRLEFLRTALPHAWRPHEALTVHGAIALVERVNALRAGPVTGSPLRFVVTTGDNTDNNARNELDWYLTVLSGGRVTPNSGDPRHYEGALSSGLNLYWQPDSTARDAYKQRGFPHLPGFLTAATREVRSPGLRLPWYSTVGNHDSILTGCFGHGDSHLTEFATGARKLFTVTPAEARRLQQAINDGSDPKGLGLRDLLKAHARDLRPVTPDERRAFYTPEEHVRAHLDPARTGPGPVGHGYTAANLAEGTQYYTFRVSDDVLGISLDTTDAYGTFSGSVGEAQMRWLERTLTAHRDEYVLVFSHYTSRSMPPAQKDPARPDERRYSGADLLALLGRHRNVVAWINGHEHRNRITAHTGGPHPFWEVSTASHIEFPQLARVIELTDNRDGTLSLHTTLVESAAPHRTDHADLGQTGLAALYRELSFNANEGSVKLLGDPGDRNAELLLPKG</sequence>
<dbReference type="RefSeq" id="WP_110628188.1">
    <property type="nucleotide sequence ID" value="NZ_CP029788.1"/>
</dbReference>
<accession>A0A2U9P0U8</accession>
<dbReference type="KEGG" id="sact:DMT42_13700"/>
<feature type="region of interest" description="Disordered" evidence="1">
    <location>
        <begin position="94"/>
        <end position="122"/>
    </location>
</feature>
<feature type="region of interest" description="Disordered" evidence="1">
    <location>
        <begin position="45"/>
        <end position="75"/>
    </location>
</feature>